<dbReference type="AlphaFoldDB" id="A0A2A4GAR9"/>
<proteinExistence type="predicted"/>
<reference evidence="1 2" key="1">
    <citation type="submission" date="2017-04" db="EMBL/GenBank/DDBJ databases">
        <title>A new member of the family Flavobacteriaceae isolated from ascidians.</title>
        <authorList>
            <person name="Chen L."/>
        </authorList>
    </citation>
    <scope>NUCLEOTIDE SEQUENCE [LARGE SCALE GENOMIC DNA]</scope>
    <source>
        <strain evidence="1 2">HQA918</strain>
    </source>
</reference>
<keyword evidence="2" id="KW-1185">Reference proteome</keyword>
<accession>A0A2A4GAR9</accession>
<organism evidence="1 2">
    <name type="scientific">Sediminicola luteus</name>
    <dbReference type="NCBI Taxonomy" id="319238"/>
    <lineage>
        <taxon>Bacteria</taxon>
        <taxon>Pseudomonadati</taxon>
        <taxon>Bacteroidota</taxon>
        <taxon>Flavobacteriia</taxon>
        <taxon>Flavobacteriales</taxon>
        <taxon>Flavobacteriaceae</taxon>
        <taxon>Sediminicola</taxon>
    </lineage>
</organism>
<evidence type="ECO:0000313" key="1">
    <source>
        <dbReference type="EMBL" id="PCE65070.1"/>
    </source>
</evidence>
<evidence type="ECO:0000313" key="2">
    <source>
        <dbReference type="Proteomes" id="UP000219559"/>
    </source>
</evidence>
<name>A0A2A4GAR9_9FLAO</name>
<comment type="caution">
    <text evidence="1">The sequence shown here is derived from an EMBL/GenBank/DDBJ whole genome shotgun (WGS) entry which is preliminary data.</text>
</comment>
<dbReference type="OrthoDB" id="282859at2"/>
<dbReference type="Pfam" id="PF20113">
    <property type="entry name" value="DUF6503"/>
    <property type="match status" value="1"/>
</dbReference>
<dbReference type="PROSITE" id="PS51257">
    <property type="entry name" value="PROKAR_LIPOPROTEIN"/>
    <property type="match status" value="1"/>
</dbReference>
<dbReference type="Proteomes" id="UP000219559">
    <property type="component" value="Unassembled WGS sequence"/>
</dbReference>
<gene>
    <name evidence="1" type="ORF">B7P33_06765</name>
</gene>
<evidence type="ECO:0008006" key="3">
    <source>
        <dbReference type="Google" id="ProtNLM"/>
    </source>
</evidence>
<dbReference type="InterPro" id="IPR045444">
    <property type="entry name" value="DUF6503"/>
</dbReference>
<protein>
    <recommendedName>
        <fullName evidence="3">Threonine synthase</fullName>
    </recommendedName>
</protein>
<sequence>MRILYLGLFLVLGMACTEKKKVKEEPQPSKQVVETEEKRGVPEDLKKVLEAHGGQKAWKAKRTLHFEIPKEKGVERHTVDLWDRRDHVATDTYSMGFDGEAVWVHDPEKQYKGNAEVYHNLMFYFYAMPFVLADPGIQYEVDAPLVVDGVSYPGFRIRFNDGVGASSKDEYFLHYDPKSYRMAWLGYTFTFGSDERSEKVNWIHYAEWNPVNDILLPKSIAWHKYEGRDIKEIRSTVVFENARLSAQKEDALYTKPVAN</sequence>
<dbReference type="EMBL" id="NBWU01000002">
    <property type="protein sequence ID" value="PCE65070.1"/>
    <property type="molecule type" value="Genomic_DNA"/>
</dbReference>